<gene>
    <name evidence="3" type="ORF">GCM10023210_14130</name>
</gene>
<sequence length="185" mass="21470">MFEKFIVTYGDIQHRQEISNENLETIKQHLPEDLFVFLQKGKGSYMDGFLWIVNPIEYKDIVDEVYLPLQNPSICFARDAFGNLYLWEDNSIIFVDINHSKQEVVGRKATVFFDLKMTDKGFLEKRLPYNNFLEAKNILGELQSDECYGYQHLLGMGGSEKITNLKKIKVKEYISITAQALGKIQ</sequence>
<evidence type="ECO:0000259" key="1">
    <source>
        <dbReference type="Pfam" id="PF08887"/>
    </source>
</evidence>
<dbReference type="InterPro" id="IPR014983">
    <property type="entry name" value="GAD-rel"/>
</dbReference>
<feature type="domain" description="GAD-related" evidence="1">
    <location>
        <begin position="1"/>
        <end position="98"/>
    </location>
</feature>
<dbReference type="Proteomes" id="UP001500353">
    <property type="component" value="Unassembled WGS sequence"/>
</dbReference>
<proteinExistence type="predicted"/>
<name>A0ABP9M125_9FLAO</name>
<protein>
    <submittedName>
        <fullName evidence="3">DUF1851 domain-containing protein</fullName>
    </submittedName>
</protein>
<accession>A0ABP9M125</accession>
<dbReference type="EMBL" id="BAABHX010000002">
    <property type="protein sequence ID" value="GAA5089374.1"/>
    <property type="molecule type" value="Genomic_DNA"/>
</dbReference>
<keyword evidence="4" id="KW-1185">Reference proteome</keyword>
<comment type="caution">
    <text evidence="3">The sequence shown here is derived from an EMBL/GenBank/DDBJ whole genome shotgun (WGS) entry which is preliminary data.</text>
</comment>
<dbReference type="RefSeq" id="WP_345201546.1">
    <property type="nucleotide sequence ID" value="NZ_BAABHX010000002.1"/>
</dbReference>
<evidence type="ECO:0000313" key="4">
    <source>
        <dbReference type="Proteomes" id="UP001500353"/>
    </source>
</evidence>
<dbReference type="InterPro" id="IPR015002">
    <property type="entry name" value="T6SS_Tdi1_C"/>
</dbReference>
<organism evidence="3 4">
    <name type="scientific">Chryseobacterium ginsengisoli</name>
    <dbReference type="NCBI Taxonomy" id="363853"/>
    <lineage>
        <taxon>Bacteria</taxon>
        <taxon>Pseudomonadati</taxon>
        <taxon>Bacteroidota</taxon>
        <taxon>Flavobacteriia</taxon>
        <taxon>Flavobacteriales</taxon>
        <taxon>Weeksellaceae</taxon>
        <taxon>Chryseobacterium group</taxon>
        <taxon>Chryseobacterium</taxon>
    </lineage>
</organism>
<evidence type="ECO:0000313" key="3">
    <source>
        <dbReference type="EMBL" id="GAA5089374.1"/>
    </source>
</evidence>
<feature type="domain" description="T6SS immunity protein Tdi1 C-terminal" evidence="2">
    <location>
        <begin position="112"/>
        <end position="179"/>
    </location>
</feature>
<reference evidence="4" key="1">
    <citation type="journal article" date="2019" name="Int. J. Syst. Evol. Microbiol.">
        <title>The Global Catalogue of Microorganisms (GCM) 10K type strain sequencing project: providing services to taxonomists for standard genome sequencing and annotation.</title>
        <authorList>
            <consortium name="The Broad Institute Genomics Platform"/>
            <consortium name="The Broad Institute Genome Sequencing Center for Infectious Disease"/>
            <person name="Wu L."/>
            <person name="Ma J."/>
        </authorList>
    </citation>
    <scope>NUCLEOTIDE SEQUENCE [LARGE SCALE GENOMIC DNA]</scope>
    <source>
        <strain evidence="4">JCM 18019</strain>
    </source>
</reference>
<dbReference type="Pfam" id="PF08887">
    <property type="entry name" value="GAD-like"/>
    <property type="match status" value="1"/>
</dbReference>
<evidence type="ECO:0000259" key="2">
    <source>
        <dbReference type="Pfam" id="PF08906"/>
    </source>
</evidence>
<dbReference type="Pfam" id="PF08906">
    <property type="entry name" value="T6SS_Tdi1_C"/>
    <property type="match status" value="1"/>
</dbReference>